<dbReference type="KEGG" id="sbro:GQF42_21075"/>
<feature type="region of interest" description="Disordered" evidence="1">
    <location>
        <begin position="169"/>
        <end position="256"/>
    </location>
</feature>
<evidence type="ECO:0000256" key="2">
    <source>
        <dbReference type="SAM" id="Phobius"/>
    </source>
</evidence>
<name>A0A6I6N4C3_9ACTN</name>
<evidence type="ECO:0000256" key="1">
    <source>
        <dbReference type="SAM" id="MobiDB-lite"/>
    </source>
</evidence>
<feature type="transmembrane region" description="Helical" evidence="2">
    <location>
        <begin position="133"/>
        <end position="155"/>
    </location>
</feature>
<feature type="compositionally biased region" description="Basic residues" evidence="1">
    <location>
        <begin position="245"/>
        <end position="256"/>
    </location>
</feature>
<keyword evidence="2" id="KW-0812">Transmembrane</keyword>
<evidence type="ECO:0000313" key="3">
    <source>
        <dbReference type="EMBL" id="QHA05459.1"/>
    </source>
</evidence>
<dbReference type="AlphaFoldDB" id="A0A6I6N4C3"/>
<feature type="compositionally biased region" description="Low complexity" evidence="1">
    <location>
        <begin position="211"/>
        <end position="240"/>
    </location>
</feature>
<keyword evidence="2" id="KW-1133">Transmembrane helix</keyword>
<feature type="compositionally biased region" description="Low complexity" evidence="1">
    <location>
        <begin position="178"/>
        <end position="189"/>
    </location>
</feature>
<gene>
    <name evidence="3" type="ORF">GQF42_21075</name>
</gene>
<dbReference type="Proteomes" id="UP000436138">
    <property type="component" value="Chromosome"/>
</dbReference>
<protein>
    <submittedName>
        <fullName evidence="3">Uncharacterized protein</fullName>
    </submittedName>
</protein>
<dbReference type="RefSeq" id="WP_158922176.1">
    <property type="nucleotide sequence ID" value="NZ_CP047020.1"/>
</dbReference>
<evidence type="ECO:0000313" key="4">
    <source>
        <dbReference type="Proteomes" id="UP000436138"/>
    </source>
</evidence>
<organism evidence="3 4">
    <name type="scientific">Streptomyces broussonetiae</name>
    <dbReference type="NCBI Taxonomy" id="2686304"/>
    <lineage>
        <taxon>Bacteria</taxon>
        <taxon>Bacillati</taxon>
        <taxon>Actinomycetota</taxon>
        <taxon>Actinomycetes</taxon>
        <taxon>Kitasatosporales</taxon>
        <taxon>Streptomycetaceae</taxon>
        <taxon>Streptomyces</taxon>
    </lineage>
</organism>
<keyword evidence="2" id="KW-0472">Membrane</keyword>
<reference evidence="3 4" key="1">
    <citation type="submission" date="2019-12" db="EMBL/GenBank/DDBJ databases">
        <title>Streptomyces sp. strain T44 isolated from rhizosphere soil of Broussonetia papyrifera.</title>
        <authorList>
            <person name="Mo P."/>
        </authorList>
    </citation>
    <scope>NUCLEOTIDE SEQUENCE [LARGE SCALE GENOMIC DNA]</scope>
    <source>
        <strain evidence="3 4">T44</strain>
    </source>
</reference>
<dbReference type="EMBL" id="CP047020">
    <property type="protein sequence ID" value="QHA05459.1"/>
    <property type="molecule type" value="Genomic_DNA"/>
</dbReference>
<keyword evidence="4" id="KW-1185">Reference proteome</keyword>
<accession>A0A6I6N4C3</accession>
<proteinExistence type="predicted"/>
<sequence length="256" mass="26158">MQGTNGNGGAYGEDPYAGAGYAYAYGHAEYGHNGYGYEAYGGDTDTLTWDPVQPTQWAQPHPTTWDGAGGPAWGAAHGDVLTATGPESDTQPIPFVPVPAPKSEPDPDTAEGEPVRPVFVDASGRRQRRVLRAARLLVIPAGGYVALLISTVLGGPGAGAPFVPQSDAAHRATPHVTASDSPPAPSHSAGRVNSAAGHADSLPTAQRTAQPVRPTASTAPATTTPTRVTSPTATASPTPTFSSRGRARGTSHKPAK</sequence>